<feature type="transmembrane region" description="Helical" evidence="8">
    <location>
        <begin position="27"/>
        <end position="48"/>
    </location>
</feature>
<evidence type="ECO:0000313" key="10">
    <source>
        <dbReference type="Proteomes" id="UP000721920"/>
    </source>
</evidence>
<evidence type="ECO:0000256" key="3">
    <source>
        <dbReference type="ARBA" id="ARBA00022670"/>
    </source>
</evidence>
<organism evidence="9 10">
    <name type="scientific">Levilactobacillus hammesii</name>
    <dbReference type="NCBI Taxonomy" id="267633"/>
    <lineage>
        <taxon>Bacteria</taxon>
        <taxon>Bacillati</taxon>
        <taxon>Bacillota</taxon>
        <taxon>Bacilli</taxon>
        <taxon>Lactobacillales</taxon>
        <taxon>Lactobacillaceae</taxon>
        <taxon>Levilactobacillus</taxon>
    </lineage>
</organism>
<evidence type="ECO:0000256" key="2">
    <source>
        <dbReference type="ARBA" id="ARBA00022475"/>
    </source>
</evidence>
<name>A0A921JVF0_9LACO</name>
<dbReference type="NCBIfam" id="TIGR04178">
    <property type="entry name" value="exo_archaeo"/>
    <property type="match status" value="1"/>
</dbReference>
<keyword evidence="3" id="KW-0645">Protease</keyword>
<evidence type="ECO:0000256" key="6">
    <source>
        <dbReference type="ARBA" id="ARBA00022989"/>
    </source>
</evidence>
<dbReference type="InterPro" id="IPR017541">
    <property type="entry name" value="Exosort-XrtG"/>
</dbReference>
<evidence type="ECO:0000256" key="5">
    <source>
        <dbReference type="ARBA" id="ARBA00022801"/>
    </source>
</evidence>
<keyword evidence="4 8" id="KW-0812">Transmembrane</keyword>
<gene>
    <name evidence="9" type="primary">xrtG</name>
    <name evidence="9" type="ORF">K8U88_00790</name>
</gene>
<keyword evidence="2" id="KW-1003">Cell membrane</keyword>
<proteinExistence type="predicted"/>
<keyword evidence="7 8" id="KW-0472">Membrane</keyword>
<feature type="transmembrane region" description="Helical" evidence="8">
    <location>
        <begin position="153"/>
        <end position="175"/>
    </location>
</feature>
<dbReference type="GO" id="GO:0006508">
    <property type="term" value="P:proteolysis"/>
    <property type="evidence" value="ECO:0007669"/>
    <property type="project" value="UniProtKB-KW"/>
</dbReference>
<dbReference type="AlphaFoldDB" id="A0A921JVF0"/>
<dbReference type="Proteomes" id="UP000721920">
    <property type="component" value="Unassembled WGS sequence"/>
</dbReference>
<evidence type="ECO:0000256" key="1">
    <source>
        <dbReference type="ARBA" id="ARBA00004651"/>
    </source>
</evidence>
<evidence type="ECO:0000256" key="4">
    <source>
        <dbReference type="ARBA" id="ARBA00022692"/>
    </source>
</evidence>
<reference evidence="9" key="1">
    <citation type="journal article" date="2021" name="PeerJ">
        <title>Extensive microbial diversity within the chicken gut microbiome revealed by metagenomics and culture.</title>
        <authorList>
            <person name="Gilroy R."/>
            <person name="Ravi A."/>
            <person name="Getino M."/>
            <person name="Pursley I."/>
            <person name="Horton D.L."/>
            <person name="Alikhan N.F."/>
            <person name="Baker D."/>
            <person name="Gharbi K."/>
            <person name="Hall N."/>
            <person name="Watson M."/>
            <person name="Adriaenssens E.M."/>
            <person name="Foster-Nyarko E."/>
            <person name="Jarju S."/>
            <person name="Secka A."/>
            <person name="Antonio M."/>
            <person name="Oren A."/>
            <person name="Chaudhuri R.R."/>
            <person name="La Ragione R."/>
            <person name="Hildebrand F."/>
            <person name="Pallen M.J."/>
        </authorList>
    </citation>
    <scope>NUCLEOTIDE SEQUENCE</scope>
    <source>
        <strain evidence="9">CHK173-2145</strain>
    </source>
</reference>
<protein>
    <submittedName>
        <fullName evidence="9">Exosortase family protein XrtG</fullName>
    </submittedName>
</protein>
<evidence type="ECO:0000256" key="8">
    <source>
        <dbReference type="SAM" id="Phobius"/>
    </source>
</evidence>
<dbReference type="NCBIfam" id="TIGR03110">
    <property type="entry name" value="exosort_Gpos"/>
    <property type="match status" value="1"/>
</dbReference>
<evidence type="ECO:0000313" key="9">
    <source>
        <dbReference type="EMBL" id="HJE86096.1"/>
    </source>
</evidence>
<comment type="caution">
    <text evidence="9">The sequence shown here is derived from an EMBL/GenBank/DDBJ whole genome shotgun (WGS) entry which is preliminary data.</text>
</comment>
<sequence length="201" mass="23093">MNSYLLFGIMGWLYVISVLKRAHLSAYYFIAGSVGLFFILIALGNPYWVWFMTHLVINGVSALGDLTHWCRVFVKYGIVYIGNGTNPVTMSIDYECSGIIETTAFVGLLAFFPTYSRQAKLFYLVMGALWIYLANVIRLMLVVSLVYFGGADWYFMAHTLLGRIVFYVLVIMLYYNVFTYSQLSQSLYTNFKRHFSRGNHS</sequence>
<keyword evidence="6 8" id="KW-1133">Transmembrane helix</keyword>
<keyword evidence="5" id="KW-0378">Hydrolase</keyword>
<dbReference type="InterPro" id="IPR026392">
    <property type="entry name" value="Exo/Archaeosortase_dom"/>
</dbReference>
<comment type="subcellular location">
    <subcellularLocation>
        <location evidence="1">Cell membrane</location>
        <topology evidence="1">Multi-pass membrane protein</topology>
    </subcellularLocation>
</comment>
<dbReference type="EMBL" id="DYXN01000013">
    <property type="protein sequence ID" value="HJE86096.1"/>
    <property type="molecule type" value="Genomic_DNA"/>
</dbReference>
<dbReference type="GO" id="GO:0008233">
    <property type="term" value="F:peptidase activity"/>
    <property type="evidence" value="ECO:0007669"/>
    <property type="project" value="UniProtKB-KW"/>
</dbReference>
<accession>A0A921JVF0</accession>
<reference evidence="9" key="2">
    <citation type="submission" date="2021-09" db="EMBL/GenBank/DDBJ databases">
        <authorList>
            <person name="Gilroy R."/>
        </authorList>
    </citation>
    <scope>NUCLEOTIDE SEQUENCE</scope>
    <source>
        <strain evidence="9">CHK173-2145</strain>
    </source>
</reference>
<dbReference type="GO" id="GO:0005886">
    <property type="term" value="C:plasma membrane"/>
    <property type="evidence" value="ECO:0007669"/>
    <property type="project" value="UniProtKB-SubCell"/>
</dbReference>
<feature type="transmembrane region" description="Helical" evidence="8">
    <location>
        <begin position="121"/>
        <end position="147"/>
    </location>
</feature>
<evidence type="ECO:0000256" key="7">
    <source>
        <dbReference type="ARBA" id="ARBA00023136"/>
    </source>
</evidence>